<gene>
    <name evidence="3" type="ORF">OsJ_21001</name>
</gene>
<evidence type="ECO:0000313" key="3">
    <source>
        <dbReference type="EMBL" id="EAZ36657.1"/>
    </source>
</evidence>
<name>A3BAR8_ORYSJ</name>
<reference evidence="3" key="2">
    <citation type="submission" date="2008-12" db="EMBL/GenBank/DDBJ databases">
        <title>Improved gene annotation of the rice (Oryza sativa) genomes.</title>
        <authorList>
            <person name="Wang J."/>
            <person name="Li R."/>
            <person name="Fan W."/>
            <person name="Huang Q."/>
            <person name="Zhang J."/>
            <person name="Zhou Y."/>
            <person name="Hu Y."/>
            <person name="Zi S."/>
            <person name="Li J."/>
            <person name="Ni P."/>
            <person name="Zheng H."/>
            <person name="Zhang Y."/>
            <person name="Zhao M."/>
            <person name="Hao Q."/>
            <person name="McDermott J."/>
            <person name="Samudrala R."/>
            <person name="Kristiansen K."/>
            <person name="Wong G.K.-S."/>
        </authorList>
    </citation>
    <scope>NUCLEOTIDE SEQUENCE</scope>
</reference>
<feature type="domain" description="PGG" evidence="2">
    <location>
        <begin position="24"/>
        <end position="129"/>
    </location>
</feature>
<dbReference type="InterPro" id="IPR026961">
    <property type="entry name" value="PGG_dom"/>
</dbReference>
<organism evidence="3">
    <name type="scientific">Oryza sativa subsp. japonica</name>
    <name type="common">Rice</name>
    <dbReference type="NCBI Taxonomy" id="39947"/>
    <lineage>
        <taxon>Eukaryota</taxon>
        <taxon>Viridiplantae</taxon>
        <taxon>Streptophyta</taxon>
        <taxon>Embryophyta</taxon>
        <taxon>Tracheophyta</taxon>
        <taxon>Spermatophyta</taxon>
        <taxon>Magnoliopsida</taxon>
        <taxon>Liliopsida</taxon>
        <taxon>Poales</taxon>
        <taxon>Poaceae</taxon>
        <taxon>BOP clade</taxon>
        <taxon>Oryzoideae</taxon>
        <taxon>Oryzeae</taxon>
        <taxon>Oryzinae</taxon>
        <taxon>Oryza</taxon>
        <taxon>Oryza sativa</taxon>
    </lineage>
</organism>
<reference evidence="3" key="1">
    <citation type="journal article" date="2005" name="PLoS Biol.">
        <title>The genomes of Oryza sativa: a history of duplications.</title>
        <authorList>
            <person name="Yu J."/>
            <person name="Wang J."/>
            <person name="Lin W."/>
            <person name="Li S."/>
            <person name="Li H."/>
            <person name="Zhou J."/>
            <person name="Ni P."/>
            <person name="Dong W."/>
            <person name="Hu S."/>
            <person name="Zeng C."/>
            <person name="Zhang J."/>
            <person name="Zhang Y."/>
            <person name="Li R."/>
            <person name="Xu Z."/>
            <person name="Li S."/>
            <person name="Li X."/>
            <person name="Zheng H."/>
            <person name="Cong L."/>
            <person name="Lin L."/>
            <person name="Yin J."/>
            <person name="Geng J."/>
            <person name="Li G."/>
            <person name="Shi J."/>
            <person name="Liu J."/>
            <person name="Lv H."/>
            <person name="Li J."/>
            <person name="Wang J."/>
            <person name="Deng Y."/>
            <person name="Ran L."/>
            <person name="Shi X."/>
            <person name="Wang X."/>
            <person name="Wu Q."/>
            <person name="Li C."/>
            <person name="Ren X."/>
            <person name="Wang J."/>
            <person name="Wang X."/>
            <person name="Li D."/>
            <person name="Liu D."/>
            <person name="Zhang X."/>
            <person name="Ji Z."/>
            <person name="Zhao W."/>
            <person name="Sun Y."/>
            <person name="Zhang Z."/>
            <person name="Bao J."/>
            <person name="Han Y."/>
            <person name="Dong L."/>
            <person name="Ji J."/>
            <person name="Chen P."/>
            <person name="Wu S."/>
            <person name="Liu J."/>
            <person name="Xiao Y."/>
            <person name="Bu D."/>
            <person name="Tan J."/>
            <person name="Yang L."/>
            <person name="Ye C."/>
            <person name="Zhang J."/>
            <person name="Xu J."/>
            <person name="Zhou Y."/>
            <person name="Yu Y."/>
            <person name="Zhang B."/>
            <person name="Zhuang S."/>
            <person name="Wei H."/>
            <person name="Liu B."/>
            <person name="Lei M."/>
            <person name="Yu H."/>
            <person name="Li Y."/>
            <person name="Xu H."/>
            <person name="Wei S."/>
            <person name="He X."/>
            <person name="Fang L."/>
            <person name="Zhang Z."/>
            <person name="Zhang Y."/>
            <person name="Huang X."/>
            <person name="Su Z."/>
            <person name="Tong W."/>
            <person name="Li J."/>
            <person name="Tong Z."/>
            <person name="Li S."/>
            <person name="Ye J."/>
            <person name="Wang L."/>
            <person name="Fang L."/>
            <person name="Lei T."/>
            <person name="Chen C."/>
            <person name="Chen H."/>
            <person name="Xu Z."/>
            <person name="Li H."/>
            <person name="Huang H."/>
            <person name="Zhang F."/>
            <person name="Xu H."/>
            <person name="Li N."/>
            <person name="Zhao C."/>
            <person name="Li S."/>
            <person name="Dong L."/>
            <person name="Huang Y."/>
            <person name="Li L."/>
            <person name="Xi Y."/>
            <person name="Qi Q."/>
            <person name="Li W."/>
            <person name="Zhang B."/>
            <person name="Hu W."/>
            <person name="Zhang Y."/>
            <person name="Tian X."/>
            <person name="Jiao Y."/>
            <person name="Liang X."/>
            <person name="Jin J."/>
            <person name="Gao L."/>
            <person name="Zheng W."/>
            <person name="Hao B."/>
            <person name="Liu S."/>
            <person name="Wang W."/>
            <person name="Yuan L."/>
            <person name="Cao M."/>
            <person name="McDermott J."/>
            <person name="Samudrala R."/>
            <person name="Wang J."/>
            <person name="Wong G.K."/>
            <person name="Yang H."/>
        </authorList>
    </citation>
    <scope>NUCLEOTIDE SEQUENCE [LARGE SCALE GENOMIC DNA]</scope>
</reference>
<feature type="transmembrane region" description="Helical" evidence="1">
    <location>
        <begin position="31"/>
        <end position="49"/>
    </location>
</feature>
<keyword evidence="1" id="KW-0812">Transmembrane</keyword>
<sequence length="191" mass="21051">MSSSSSPQDGQARAPAGDAEDWNAWFKEMRGWLMVVATVAASVTYQAGLNPPGGFWQDNLGGRGGHRAGNPVLRDSVAARYQAFYYLNSTSFVTSLVIIVLLMSKRFYETKAKVVALLLTTFADLAGLVGRLHRRLHALHVLLHLRHRHRRVMEDVIPDMKKIPCLDSGGLFGDYNRAKAKAGEAEGRQSV</sequence>
<keyword evidence="1" id="KW-1133">Transmembrane helix</keyword>
<evidence type="ECO:0000256" key="1">
    <source>
        <dbReference type="SAM" id="Phobius"/>
    </source>
</evidence>
<dbReference type="EMBL" id="CM000143">
    <property type="protein sequence ID" value="EAZ36657.1"/>
    <property type="molecule type" value="Genomic_DNA"/>
</dbReference>
<dbReference type="AlphaFoldDB" id="A3BAR8"/>
<dbReference type="PANTHER" id="PTHR24177">
    <property type="entry name" value="CASKIN"/>
    <property type="match status" value="1"/>
</dbReference>
<keyword evidence="1" id="KW-0472">Membrane</keyword>
<evidence type="ECO:0000259" key="2">
    <source>
        <dbReference type="Pfam" id="PF13962"/>
    </source>
</evidence>
<dbReference type="Proteomes" id="UP000007752">
    <property type="component" value="Chromosome 6"/>
</dbReference>
<dbReference type="PANTHER" id="PTHR24177:SF412">
    <property type="entry name" value="OS06G0285941 PROTEIN"/>
    <property type="match status" value="1"/>
</dbReference>
<proteinExistence type="predicted"/>
<feature type="transmembrane region" description="Helical" evidence="1">
    <location>
        <begin position="83"/>
        <end position="102"/>
    </location>
</feature>
<dbReference type="Pfam" id="PF13962">
    <property type="entry name" value="PGG"/>
    <property type="match status" value="1"/>
</dbReference>
<accession>A3BAR8</accession>
<protein>
    <recommendedName>
        <fullName evidence="2">PGG domain-containing protein</fullName>
    </recommendedName>
</protein>